<evidence type="ECO:0000256" key="3">
    <source>
        <dbReference type="SAM" id="SignalP"/>
    </source>
</evidence>
<feature type="domain" description="Phosphodiester glycosidase" evidence="4">
    <location>
        <begin position="484"/>
        <end position="661"/>
    </location>
</feature>
<keyword evidence="3" id="KW-0732">Signal</keyword>
<evidence type="ECO:0000259" key="4">
    <source>
        <dbReference type="Pfam" id="PF09992"/>
    </source>
</evidence>
<dbReference type="InterPro" id="IPR018711">
    <property type="entry name" value="NAGPA"/>
</dbReference>
<feature type="region of interest" description="Disordered" evidence="2">
    <location>
        <begin position="1550"/>
        <end position="1585"/>
    </location>
</feature>
<name>A0AAP4B9F8_9FIRM</name>
<feature type="region of interest" description="Disordered" evidence="2">
    <location>
        <begin position="1450"/>
        <end position="1491"/>
    </location>
</feature>
<feature type="signal peptide" evidence="3">
    <location>
        <begin position="1"/>
        <end position="30"/>
    </location>
</feature>
<gene>
    <name evidence="5" type="ORF">QJ036_08415</name>
</gene>
<proteinExistence type="predicted"/>
<accession>A0AAP4B9F8</accession>
<protein>
    <submittedName>
        <fullName evidence="5">Phosphodiester glycosidase family protein</fullName>
    </submittedName>
</protein>
<dbReference type="Pfam" id="PF01473">
    <property type="entry name" value="Choline_bind_1"/>
    <property type="match status" value="1"/>
</dbReference>
<feature type="region of interest" description="Disordered" evidence="2">
    <location>
        <begin position="372"/>
        <end position="397"/>
    </location>
</feature>
<dbReference type="SUPFAM" id="SSF69360">
    <property type="entry name" value="Cell wall binding repeat"/>
    <property type="match status" value="2"/>
</dbReference>
<keyword evidence="1" id="KW-0677">Repeat</keyword>
<dbReference type="InterPro" id="IPR018337">
    <property type="entry name" value="Cell_wall/Cho-bd_repeat"/>
</dbReference>
<dbReference type="RefSeq" id="WP_283230939.1">
    <property type="nucleotide sequence ID" value="NZ_JASGBQ010000013.1"/>
</dbReference>
<keyword evidence="5" id="KW-0326">Glycosidase</keyword>
<keyword evidence="6" id="KW-1185">Reference proteome</keyword>
<sequence>MRKRTTCRFASALLAVVLFLSTLSPITVYAEESAQKSEPAAFDEADSDAAANSDDLGEDADTKGGGEEEDTPAEPLDTPELSPVADYATFLADLKQLENYALEYAQSNPSEYSTALVINFIRTGVERYTSSTWATLAGTENTAFTEYVAQQDVANGTTASALKDLEQLTLPNGNLVDLGHMFGTLDITCYATVQGMTAEAIQARADMGGWAGDTADMMYCAENVDIPDKVDTSETDVDILANAIREKYLGADYATLNSVDHSFTSTDVYGDMDAFYVASKLGSGDSISSILEGYFTSSLSDESRAAYFLQNRLGNVQTKAGIRKAVLDAYTSNTLIGALEGSYELLDLENHDTLQTACCYAFADYLFELAGDENGTDPDPTPEPDPEPEPDTPENGYYTVFSNTTSTIAPGVTQDITYALTADSKQIVFYTATIDVSREDISIYANYNNNDGSAWAMARVSDQMAAAQARHSDPADPDNYIENYNAVLGVNADFYNMSTGVPSGALVMEGVEYHGVGSENFFGILKDGTPIIGSSSDYTTYKDQIQEAVGGSVFLVKDGKIAVSTNADYYNSRASRTCVGITGDGKVVMMVLDGRQEPFSAGGSAEEIAQIMLEAGCTVAINLDGGGSTTFAAKQEGSDEVTVVNRPSDGYERSVSSSLLVVSTAQTTNTFDHALITTDTDYLTVGSSLALTVSGVSSTGNAAELPENTQWVVVDSTVGSVENDTFTAAQTGSTEIQLTVDGVVVGTKTLNVVLPDALLFTCSSIDAVYGEAVDLPIAATYNGNAVTINPADIVFELSNSAAGTIADFQFTGDAASGIRNVKVTAMIAKDYSIQATMSLALYSADEAKFDFDAAMFGDRTLAWNREVSNATRVSTTEDDVTTDTYYINKADLPMVTEYTFALDMQKVEVPEQLIPLLSMVAGGDLDNVTAWDILLQLAERVSSKTNVQVQINFDKNVTVDYSNLQVVNDYFTLTNAELDEESNTLTISINWIKQSEAISAETANPIVIVSGLSLVPKDDAVWDENNCLTLKHSGTISYDIYLGASTLYSMASQTSFQEQYGIYPYTEPENTAHPSGGHFASTFRTFEDDYTLDSTIKDGWATFNGNVYYFQNNEPLTGIQKLPGYQDEHNEFYYDLGEDGIYTGKLTGLFELDDELYYAINGVLESGWRIIQTDGADYYYYFDPVTGKAVDGIRTIDGYEYTFTDHILTRGALIHSAEGTHYKWAGEWVMNSWVEIDGCKYYAGKQPYGYFVTDLHLKIHKYGSMTEMVCCLFDSNGVWQENYSGLYTEENGDTYLIENGYLVEGAGLVLLDGDYYYFRTSTSTAVKGRTYWITLTNGLLPVGQYAFDETGKMIDPPAVDPTPDPEPEPEPTPDPDPDPEEPEVKNGIVEEDGSLYYYVDGVRTGAGLIQIDGDYYYAKTSNGELVHGRTYWITVTNGLLPAGEYAFDETGKMIDPPAVDPTPDPDPEPEPTPDPDPDPEEPEVRNGIVEEDGSLYYYVDGVRTGAGLIQIDGDYYYAKTSNGELVHGRTYWITVTNGLLPAGEYAFDETGKMIDPPAVDPTPDPDPEPEPTPDPDPDPEEPEVKNGIVEEDGSLYYYVDGVRTGAGLIQIDGDYYYAKTSNGEIVHGRTYWITVTNGYPLESKQYTFDETGKIVF</sequence>
<feature type="compositionally biased region" description="Acidic residues" evidence="2">
    <location>
        <begin position="1363"/>
        <end position="1381"/>
    </location>
</feature>
<feature type="region of interest" description="Disordered" evidence="2">
    <location>
        <begin position="34"/>
        <end position="81"/>
    </location>
</feature>
<keyword evidence="5" id="KW-0378">Hydrolase</keyword>
<comment type="caution">
    <text evidence="5">The sequence shown here is derived from an EMBL/GenBank/DDBJ whole genome shotgun (WGS) entry which is preliminary data.</text>
</comment>
<evidence type="ECO:0000256" key="1">
    <source>
        <dbReference type="ARBA" id="ARBA00022737"/>
    </source>
</evidence>
<dbReference type="Proteomes" id="UP001300383">
    <property type="component" value="Unassembled WGS sequence"/>
</dbReference>
<dbReference type="Pfam" id="PF09992">
    <property type="entry name" value="NAGPA"/>
    <property type="match status" value="1"/>
</dbReference>
<feature type="chain" id="PRO_5043025911" evidence="3">
    <location>
        <begin position="31"/>
        <end position="1656"/>
    </location>
</feature>
<feature type="compositionally biased region" description="Acidic residues" evidence="2">
    <location>
        <begin position="372"/>
        <end position="392"/>
    </location>
</feature>
<feature type="compositionally biased region" description="Acidic residues" evidence="2">
    <location>
        <begin position="1563"/>
        <end position="1581"/>
    </location>
</feature>
<dbReference type="PANTHER" id="PTHR40446:SF2">
    <property type="entry name" value="N-ACETYLGLUCOSAMINE-1-PHOSPHODIESTER ALPHA-N-ACETYLGLUCOSAMINIDASE"/>
    <property type="match status" value="1"/>
</dbReference>
<feature type="compositionally biased region" description="Acidic residues" evidence="2">
    <location>
        <begin position="1463"/>
        <end position="1481"/>
    </location>
</feature>
<evidence type="ECO:0000313" key="5">
    <source>
        <dbReference type="EMBL" id="MDI9242491.1"/>
    </source>
</evidence>
<evidence type="ECO:0000256" key="2">
    <source>
        <dbReference type="SAM" id="MobiDB-lite"/>
    </source>
</evidence>
<dbReference type="Gene3D" id="2.10.270.10">
    <property type="entry name" value="Cholin Binding"/>
    <property type="match status" value="5"/>
</dbReference>
<dbReference type="EMBL" id="JASGBQ010000013">
    <property type="protein sequence ID" value="MDI9242491.1"/>
    <property type="molecule type" value="Genomic_DNA"/>
</dbReference>
<dbReference type="GO" id="GO:0016798">
    <property type="term" value="F:hydrolase activity, acting on glycosyl bonds"/>
    <property type="evidence" value="ECO:0007669"/>
    <property type="project" value="UniProtKB-KW"/>
</dbReference>
<reference evidence="5 6" key="1">
    <citation type="submission" date="2023-05" db="EMBL/GenBank/DDBJ databases">
        <title>[ruminococcus] sp. nov., isolated from a pig farm feces dump.</title>
        <authorList>
            <person name="Chang Y.-H."/>
        </authorList>
    </citation>
    <scope>NUCLEOTIDE SEQUENCE [LARGE SCALE GENOMIC DNA]</scope>
    <source>
        <strain evidence="5 6">YH-rum2234</strain>
    </source>
</reference>
<dbReference type="PANTHER" id="PTHR40446">
    <property type="entry name" value="N-ACETYLGLUCOSAMINE-1-PHOSPHODIESTER ALPHA-N-ACETYLGLUCOSAMINIDASE"/>
    <property type="match status" value="1"/>
</dbReference>
<organism evidence="5 6">
    <name type="scientific">Fusibacillus kribbianus</name>
    <dbReference type="NCBI Taxonomy" id="3044208"/>
    <lineage>
        <taxon>Bacteria</taxon>
        <taxon>Bacillati</taxon>
        <taxon>Bacillota</taxon>
        <taxon>Clostridia</taxon>
        <taxon>Lachnospirales</taxon>
        <taxon>Lachnospiraceae</taxon>
        <taxon>Fusibacillus</taxon>
    </lineage>
</organism>
<feature type="region of interest" description="Disordered" evidence="2">
    <location>
        <begin position="1353"/>
        <end position="1390"/>
    </location>
</feature>
<evidence type="ECO:0000313" key="6">
    <source>
        <dbReference type="Proteomes" id="UP001300383"/>
    </source>
</evidence>